<sequence>MLPQLSPFLLLLSQHIHRTTFAATIQSAYITANQVNSIIPPAHNSFTSLNQTNQTNQTNLTKKSYKFLENGNLLELDTSSLYLPQSDIDSVLKRTEKTLGKKPGSTPLGERERFEIGADRTAEPYNEVVFVIEPIYEQTFTWSDAYAAVEGLIEWFKDGEQQLDRNVTTYFLYQDIPRGVPRSLGYGAVKRTWQPFPPGVEVNVTESR</sequence>
<comment type="caution">
    <text evidence="1">The sequence shown here is derived from an EMBL/GenBank/DDBJ whole genome shotgun (WGS) entry which is preliminary data.</text>
</comment>
<protein>
    <submittedName>
        <fullName evidence="1">Uncharacterized protein</fullName>
    </submittedName>
</protein>
<proteinExistence type="predicted"/>
<gene>
    <name evidence="1" type="ORF">ABVK25_003737</name>
</gene>
<dbReference type="EMBL" id="JBHFEH010000009">
    <property type="protein sequence ID" value="KAL2056094.1"/>
    <property type="molecule type" value="Genomic_DNA"/>
</dbReference>
<evidence type="ECO:0000313" key="2">
    <source>
        <dbReference type="Proteomes" id="UP001590951"/>
    </source>
</evidence>
<dbReference type="Proteomes" id="UP001590951">
    <property type="component" value="Unassembled WGS sequence"/>
</dbReference>
<keyword evidence="2" id="KW-1185">Reference proteome</keyword>
<evidence type="ECO:0000313" key="1">
    <source>
        <dbReference type="EMBL" id="KAL2056094.1"/>
    </source>
</evidence>
<reference evidence="1 2" key="1">
    <citation type="submission" date="2024-09" db="EMBL/GenBank/DDBJ databases">
        <title>Rethinking Asexuality: The Enigmatic Case of Functional Sexual Genes in Lepraria (Stereocaulaceae).</title>
        <authorList>
            <person name="Doellman M."/>
            <person name="Sun Y."/>
            <person name="Barcenas-Pena A."/>
            <person name="Lumbsch H.T."/>
            <person name="Grewe F."/>
        </authorList>
    </citation>
    <scope>NUCLEOTIDE SEQUENCE [LARGE SCALE GENOMIC DNA]</scope>
    <source>
        <strain evidence="1 2">Grewe 0041</strain>
    </source>
</reference>
<name>A0ABR4BE34_9LECA</name>
<organism evidence="1 2">
    <name type="scientific">Lepraria finkii</name>
    <dbReference type="NCBI Taxonomy" id="1340010"/>
    <lineage>
        <taxon>Eukaryota</taxon>
        <taxon>Fungi</taxon>
        <taxon>Dikarya</taxon>
        <taxon>Ascomycota</taxon>
        <taxon>Pezizomycotina</taxon>
        <taxon>Lecanoromycetes</taxon>
        <taxon>OSLEUM clade</taxon>
        <taxon>Lecanoromycetidae</taxon>
        <taxon>Lecanorales</taxon>
        <taxon>Lecanorineae</taxon>
        <taxon>Stereocaulaceae</taxon>
        <taxon>Lepraria</taxon>
    </lineage>
</organism>
<accession>A0ABR4BE34</accession>